<dbReference type="EMBL" id="BNBA01000002">
    <property type="protein sequence ID" value="GHH47518.1"/>
    <property type="molecule type" value="Genomic_DNA"/>
</dbReference>
<sequence>MAFARRERQREQALGQGIGGGDALGGGDRAAAFAQVPAQGVAVWSGHWRKERSEEGPLFASGERVGAG</sequence>
<keyword evidence="3" id="KW-1185">Reference proteome</keyword>
<reference evidence="2" key="2">
    <citation type="submission" date="2020-09" db="EMBL/GenBank/DDBJ databases">
        <authorList>
            <person name="Sun Q."/>
            <person name="Ohkuma M."/>
        </authorList>
    </citation>
    <scope>NUCLEOTIDE SEQUENCE</scope>
    <source>
        <strain evidence="2">JCM 13306</strain>
    </source>
</reference>
<feature type="region of interest" description="Disordered" evidence="1">
    <location>
        <begin position="1"/>
        <end position="22"/>
    </location>
</feature>
<evidence type="ECO:0000256" key="1">
    <source>
        <dbReference type="SAM" id="MobiDB-lite"/>
    </source>
</evidence>
<dbReference type="Proteomes" id="UP000623958">
    <property type="component" value="Unassembled WGS sequence"/>
</dbReference>
<evidence type="ECO:0000313" key="2">
    <source>
        <dbReference type="EMBL" id="GHH47518.1"/>
    </source>
</evidence>
<feature type="region of interest" description="Disordered" evidence="1">
    <location>
        <begin position="49"/>
        <end position="68"/>
    </location>
</feature>
<reference evidence="2" key="1">
    <citation type="journal article" date="2014" name="Int. J. Syst. Evol. Microbiol.">
        <title>Complete genome sequence of Corynebacterium casei LMG S-19264T (=DSM 44701T), isolated from a smear-ripened cheese.</title>
        <authorList>
            <consortium name="US DOE Joint Genome Institute (JGI-PGF)"/>
            <person name="Walter F."/>
            <person name="Albersmeier A."/>
            <person name="Kalinowski J."/>
            <person name="Ruckert C."/>
        </authorList>
    </citation>
    <scope>NUCLEOTIDE SEQUENCE</scope>
    <source>
        <strain evidence="2">JCM 13306</strain>
    </source>
</reference>
<proteinExistence type="predicted"/>
<gene>
    <name evidence="2" type="ORF">GCM10009090_04090</name>
</gene>
<protein>
    <submittedName>
        <fullName evidence="2">Uncharacterized protein</fullName>
    </submittedName>
</protein>
<comment type="caution">
    <text evidence="2">The sequence shown here is derived from an EMBL/GenBank/DDBJ whole genome shotgun (WGS) entry which is preliminary data.</text>
</comment>
<name>A0A919KGQ0_9XANT</name>
<accession>A0A919KGQ0</accession>
<dbReference type="AlphaFoldDB" id="A0A919KGQ0"/>
<evidence type="ECO:0000313" key="3">
    <source>
        <dbReference type="Proteomes" id="UP000623958"/>
    </source>
</evidence>
<organism evidence="2 3">
    <name type="scientific">Xanthomonas boreopolis</name>
    <dbReference type="NCBI Taxonomy" id="86183"/>
    <lineage>
        <taxon>Bacteria</taxon>
        <taxon>Pseudomonadati</taxon>
        <taxon>Pseudomonadota</taxon>
        <taxon>Gammaproteobacteria</taxon>
        <taxon>Lysobacterales</taxon>
        <taxon>Lysobacteraceae</taxon>
        <taxon>Xanthomonas</taxon>
    </lineage>
</organism>
<feature type="compositionally biased region" description="Basic and acidic residues" evidence="1">
    <location>
        <begin position="1"/>
        <end position="11"/>
    </location>
</feature>